<feature type="compositionally biased region" description="Basic and acidic residues" evidence="4">
    <location>
        <begin position="8"/>
        <end position="21"/>
    </location>
</feature>
<evidence type="ECO:0000256" key="4">
    <source>
        <dbReference type="SAM" id="MobiDB-lite"/>
    </source>
</evidence>
<sequence length="120" mass="12735">MASRRRLCPVEDRRQRPDRPVRQGPARPDDILVNAVCPGYCATDLNNHSGHRTAAQGAVAAVRMATVPDDGPTGTFSDENLLLLPCIAGIDVAALWMVAGERGRPCFSVGSPAPASSQGW</sequence>
<evidence type="ECO:0000313" key="5">
    <source>
        <dbReference type="EMBL" id="GAA3982693.1"/>
    </source>
</evidence>
<dbReference type="PANTHER" id="PTHR43963">
    <property type="entry name" value="CARBONYL REDUCTASE 1-RELATED"/>
    <property type="match status" value="1"/>
</dbReference>
<dbReference type="InterPro" id="IPR036291">
    <property type="entry name" value="NAD(P)-bd_dom_sf"/>
</dbReference>
<reference evidence="6" key="1">
    <citation type="journal article" date="2019" name="Int. J. Syst. Evol. Microbiol.">
        <title>The Global Catalogue of Microorganisms (GCM) 10K type strain sequencing project: providing services to taxonomists for standard genome sequencing and annotation.</title>
        <authorList>
            <consortium name="The Broad Institute Genomics Platform"/>
            <consortium name="The Broad Institute Genome Sequencing Center for Infectious Disease"/>
            <person name="Wu L."/>
            <person name="Ma J."/>
        </authorList>
    </citation>
    <scope>NUCLEOTIDE SEQUENCE [LARGE SCALE GENOMIC DNA]</scope>
    <source>
        <strain evidence="6">JCM 16924</strain>
    </source>
</reference>
<dbReference type="Gene3D" id="3.40.50.720">
    <property type="entry name" value="NAD(P)-binding Rossmann-like Domain"/>
    <property type="match status" value="1"/>
</dbReference>
<name>A0ABP7QHV4_9ACTN</name>
<dbReference type="PANTHER" id="PTHR43963:SF6">
    <property type="entry name" value="CHAIN DEHYDROGENASE FAMILY PROTEIN, PUTATIVE (AFU_ORTHOLOGUE AFUA_3G15350)-RELATED"/>
    <property type="match status" value="1"/>
</dbReference>
<feature type="region of interest" description="Disordered" evidence="4">
    <location>
        <begin position="1"/>
        <end position="27"/>
    </location>
</feature>
<evidence type="ECO:0000256" key="3">
    <source>
        <dbReference type="ARBA" id="ARBA00023002"/>
    </source>
</evidence>
<accession>A0ABP7QHV4</accession>
<dbReference type="EMBL" id="BAAAZX010000003">
    <property type="protein sequence ID" value="GAA3982693.1"/>
    <property type="molecule type" value="Genomic_DNA"/>
</dbReference>
<proteinExistence type="inferred from homology"/>
<dbReference type="Proteomes" id="UP001500456">
    <property type="component" value="Unassembled WGS sequence"/>
</dbReference>
<keyword evidence="3" id="KW-0560">Oxidoreductase</keyword>
<protein>
    <submittedName>
        <fullName evidence="5">Uncharacterized protein</fullName>
    </submittedName>
</protein>
<gene>
    <name evidence="5" type="ORF">GCM10022232_13780</name>
</gene>
<comment type="similarity">
    <text evidence="1">Belongs to the short-chain dehydrogenases/reductases (SDR) family.</text>
</comment>
<dbReference type="SUPFAM" id="SSF51735">
    <property type="entry name" value="NAD(P)-binding Rossmann-fold domains"/>
    <property type="match status" value="1"/>
</dbReference>
<keyword evidence="2" id="KW-0521">NADP</keyword>
<evidence type="ECO:0000313" key="6">
    <source>
        <dbReference type="Proteomes" id="UP001500456"/>
    </source>
</evidence>
<comment type="caution">
    <text evidence="5">The sequence shown here is derived from an EMBL/GenBank/DDBJ whole genome shotgun (WGS) entry which is preliminary data.</text>
</comment>
<evidence type="ECO:0000256" key="2">
    <source>
        <dbReference type="ARBA" id="ARBA00022857"/>
    </source>
</evidence>
<organism evidence="5 6">
    <name type="scientific">Streptomyces plumbiresistens</name>
    <dbReference type="NCBI Taxonomy" id="511811"/>
    <lineage>
        <taxon>Bacteria</taxon>
        <taxon>Bacillati</taxon>
        <taxon>Actinomycetota</taxon>
        <taxon>Actinomycetes</taxon>
        <taxon>Kitasatosporales</taxon>
        <taxon>Streptomycetaceae</taxon>
        <taxon>Streptomyces</taxon>
    </lineage>
</organism>
<keyword evidence="6" id="KW-1185">Reference proteome</keyword>
<evidence type="ECO:0000256" key="1">
    <source>
        <dbReference type="ARBA" id="ARBA00006484"/>
    </source>
</evidence>